<keyword evidence="3" id="KW-0813">Transport</keyword>
<evidence type="ECO:0000256" key="1">
    <source>
        <dbReference type="ARBA" id="ARBA00004141"/>
    </source>
</evidence>
<organism evidence="12 13">
    <name type="scientific">Taxus chinensis</name>
    <name type="common">Chinese yew</name>
    <name type="synonym">Taxus wallichiana var. chinensis</name>
    <dbReference type="NCBI Taxonomy" id="29808"/>
    <lineage>
        <taxon>Eukaryota</taxon>
        <taxon>Viridiplantae</taxon>
        <taxon>Streptophyta</taxon>
        <taxon>Embryophyta</taxon>
        <taxon>Tracheophyta</taxon>
        <taxon>Spermatophyta</taxon>
        <taxon>Pinopsida</taxon>
        <taxon>Pinidae</taxon>
        <taxon>Conifers II</taxon>
        <taxon>Cupressales</taxon>
        <taxon>Taxaceae</taxon>
        <taxon>Taxus</taxon>
    </lineage>
</organism>
<keyword evidence="5" id="KW-0547">Nucleotide-binding</keyword>
<evidence type="ECO:0000256" key="4">
    <source>
        <dbReference type="ARBA" id="ARBA00022692"/>
    </source>
</evidence>
<dbReference type="OMA" id="YEASEAC"/>
<dbReference type="InterPro" id="IPR003593">
    <property type="entry name" value="AAA+_ATPase"/>
</dbReference>
<evidence type="ECO:0000259" key="11">
    <source>
        <dbReference type="PROSITE" id="PS50893"/>
    </source>
</evidence>
<dbReference type="PANTHER" id="PTHR48042:SF19">
    <property type="entry name" value="OS09G0472100 PROTEIN"/>
    <property type="match status" value="1"/>
</dbReference>
<dbReference type="GO" id="GO:0005524">
    <property type="term" value="F:ATP binding"/>
    <property type="evidence" value="ECO:0007669"/>
    <property type="project" value="UniProtKB-KW"/>
</dbReference>
<keyword evidence="6" id="KW-0067">ATP-binding</keyword>
<dbReference type="InterPro" id="IPR027417">
    <property type="entry name" value="P-loop_NTPase"/>
</dbReference>
<feature type="transmembrane region" description="Helical" evidence="10">
    <location>
        <begin position="392"/>
        <end position="413"/>
    </location>
</feature>
<name>A0AA38GTH5_TAXCH</name>
<dbReference type="InterPro" id="IPR003439">
    <property type="entry name" value="ABC_transporter-like_ATP-bd"/>
</dbReference>
<evidence type="ECO:0000313" key="13">
    <source>
        <dbReference type="Proteomes" id="UP000824469"/>
    </source>
</evidence>
<proteinExistence type="inferred from homology"/>
<dbReference type="GO" id="GO:0140359">
    <property type="term" value="F:ABC-type transporter activity"/>
    <property type="evidence" value="ECO:0007669"/>
    <property type="project" value="InterPro"/>
</dbReference>
<reference evidence="12 13" key="1">
    <citation type="journal article" date="2021" name="Nat. Plants">
        <title>The Taxus genome provides insights into paclitaxel biosynthesis.</title>
        <authorList>
            <person name="Xiong X."/>
            <person name="Gou J."/>
            <person name="Liao Q."/>
            <person name="Li Y."/>
            <person name="Zhou Q."/>
            <person name="Bi G."/>
            <person name="Li C."/>
            <person name="Du R."/>
            <person name="Wang X."/>
            <person name="Sun T."/>
            <person name="Guo L."/>
            <person name="Liang H."/>
            <person name="Lu P."/>
            <person name="Wu Y."/>
            <person name="Zhang Z."/>
            <person name="Ro D.K."/>
            <person name="Shang Y."/>
            <person name="Huang S."/>
            <person name="Yan J."/>
        </authorList>
    </citation>
    <scope>NUCLEOTIDE SEQUENCE [LARGE SCALE GENOMIC DNA]</scope>
    <source>
        <strain evidence="12">Ta-2019</strain>
    </source>
</reference>
<evidence type="ECO:0000256" key="9">
    <source>
        <dbReference type="SAM" id="MobiDB-lite"/>
    </source>
</evidence>
<feature type="domain" description="ABC transporter" evidence="11">
    <location>
        <begin position="90"/>
        <end position="334"/>
    </location>
</feature>
<dbReference type="EMBL" id="JAHRHJ020000001">
    <property type="protein sequence ID" value="KAH9327941.1"/>
    <property type="molecule type" value="Genomic_DNA"/>
</dbReference>
<dbReference type="Pfam" id="PF01061">
    <property type="entry name" value="ABC2_membrane"/>
    <property type="match status" value="1"/>
</dbReference>
<accession>A0AA38GTH5</accession>
<dbReference type="GO" id="GO:0016887">
    <property type="term" value="F:ATP hydrolysis activity"/>
    <property type="evidence" value="ECO:0007669"/>
    <property type="project" value="InterPro"/>
</dbReference>
<keyword evidence="13" id="KW-1185">Reference proteome</keyword>
<sequence>MASEIPRWKASPKKRQEQKTENSSHSAEYFSNKKLAHLGFTELSTNERGSTYINAISNPDEVTEIGTVELAGSIGKMSNFNSDYSFGVWLTWKDVWVTVSDPREGSKILVQGLTGYAQPGHMVAIMGPSGSGKSTLLDALAGRLGGATRQAGDILVNGRRQALSYGTSAYVTQDDILMATLTVGEAVFYSAQLQLPDNMSAAEKRQRAEITIKQMGLNDSVNTRIGGWRMKGLSGGQKRRVSIAIEILTRPPLLFLDEPTSGLDSAAAYHVMKRIATLARDDGRTVIASIYQPSDEVFDLFDNLYLLAGGRTVYFGEAFQASEEGVTLEIKGSQASFVMQSYVLTKRSFVNMYRDLGYYWLRVAIYIALRLCVGTIYFNVRQDYGAIQARGAMLMFVVAFLTFMAIGGFPSFVEDMKGVMMLNGGFFRLPNDLPKPFWRYPMYYIAFHKYANQAFYKNDFSGLNFTNNQVGASPIRGDDILRDTWQVEMGYSKWVDLLILGGMVMTSKKKLEIQTSIQIGLIYVYYLLRGHLWVNKVLDNGNVFHEGVDVTRFGIDDRHQLIEKSLHISEEDNEQFLIKIQDRIDSVGIDLPKIEVRLEQLMVDAK</sequence>
<dbReference type="PROSITE" id="PS00211">
    <property type="entry name" value="ABC_TRANSPORTER_1"/>
    <property type="match status" value="1"/>
</dbReference>
<dbReference type="PANTHER" id="PTHR48042">
    <property type="entry name" value="ABC TRANSPORTER G FAMILY MEMBER 11"/>
    <property type="match status" value="1"/>
</dbReference>
<dbReference type="SMART" id="SM00382">
    <property type="entry name" value="AAA"/>
    <property type="match status" value="1"/>
</dbReference>
<dbReference type="PROSITE" id="PS50893">
    <property type="entry name" value="ABC_TRANSPORTER_2"/>
    <property type="match status" value="1"/>
</dbReference>
<feature type="non-terminal residue" evidence="12">
    <location>
        <position position="1"/>
    </location>
</feature>
<dbReference type="GO" id="GO:0016020">
    <property type="term" value="C:membrane"/>
    <property type="evidence" value="ECO:0007669"/>
    <property type="project" value="UniProtKB-SubCell"/>
</dbReference>
<keyword evidence="7 10" id="KW-1133">Transmembrane helix</keyword>
<dbReference type="Gene3D" id="3.40.50.300">
    <property type="entry name" value="P-loop containing nucleotide triphosphate hydrolases"/>
    <property type="match status" value="1"/>
</dbReference>
<dbReference type="Proteomes" id="UP000824469">
    <property type="component" value="Unassembled WGS sequence"/>
</dbReference>
<dbReference type="InterPro" id="IPR052215">
    <property type="entry name" value="Plant_ABCG"/>
</dbReference>
<dbReference type="CDD" id="cd03213">
    <property type="entry name" value="ABCG_EPDR"/>
    <property type="match status" value="1"/>
</dbReference>
<dbReference type="SUPFAM" id="SSF52540">
    <property type="entry name" value="P-loop containing nucleoside triphosphate hydrolases"/>
    <property type="match status" value="1"/>
</dbReference>
<evidence type="ECO:0000256" key="10">
    <source>
        <dbReference type="SAM" id="Phobius"/>
    </source>
</evidence>
<comment type="similarity">
    <text evidence="2">Belongs to the ABC transporter superfamily. ABCG family. Eye pigment precursor importer (TC 3.A.1.204) subfamily.</text>
</comment>
<keyword evidence="4 10" id="KW-0812">Transmembrane</keyword>
<evidence type="ECO:0000256" key="2">
    <source>
        <dbReference type="ARBA" id="ARBA00005814"/>
    </source>
</evidence>
<protein>
    <recommendedName>
        <fullName evidence="11">ABC transporter domain-containing protein</fullName>
    </recommendedName>
</protein>
<keyword evidence="8 10" id="KW-0472">Membrane</keyword>
<feature type="region of interest" description="Disordered" evidence="9">
    <location>
        <begin position="1"/>
        <end position="26"/>
    </location>
</feature>
<dbReference type="AlphaFoldDB" id="A0AA38GTH5"/>
<dbReference type="InterPro" id="IPR017871">
    <property type="entry name" value="ABC_transporter-like_CS"/>
</dbReference>
<evidence type="ECO:0000256" key="7">
    <source>
        <dbReference type="ARBA" id="ARBA00022989"/>
    </source>
</evidence>
<evidence type="ECO:0000313" key="12">
    <source>
        <dbReference type="EMBL" id="KAH9327941.1"/>
    </source>
</evidence>
<dbReference type="InterPro" id="IPR013525">
    <property type="entry name" value="ABC2_TM"/>
</dbReference>
<evidence type="ECO:0000256" key="8">
    <source>
        <dbReference type="ARBA" id="ARBA00023136"/>
    </source>
</evidence>
<comment type="caution">
    <text evidence="12">The sequence shown here is derived from an EMBL/GenBank/DDBJ whole genome shotgun (WGS) entry which is preliminary data.</text>
</comment>
<feature type="transmembrane region" description="Helical" evidence="10">
    <location>
        <begin position="359"/>
        <end position="380"/>
    </location>
</feature>
<comment type="subcellular location">
    <subcellularLocation>
        <location evidence="1">Membrane</location>
        <topology evidence="1">Multi-pass membrane protein</topology>
    </subcellularLocation>
</comment>
<evidence type="ECO:0000256" key="6">
    <source>
        <dbReference type="ARBA" id="ARBA00022840"/>
    </source>
</evidence>
<dbReference type="Pfam" id="PF00005">
    <property type="entry name" value="ABC_tran"/>
    <property type="match status" value="1"/>
</dbReference>
<evidence type="ECO:0000256" key="5">
    <source>
        <dbReference type="ARBA" id="ARBA00022741"/>
    </source>
</evidence>
<gene>
    <name evidence="12" type="ORF">KI387_000049</name>
</gene>
<evidence type="ECO:0000256" key="3">
    <source>
        <dbReference type="ARBA" id="ARBA00022448"/>
    </source>
</evidence>